<accession>A0A6V7V9L6</accession>
<name>A0A6V7V9L6_MELEN</name>
<evidence type="ECO:0000313" key="2">
    <source>
        <dbReference type="Proteomes" id="UP000580250"/>
    </source>
</evidence>
<dbReference type="AlphaFoldDB" id="A0A6V7V9L6"/>
<organism evidence="1 2">
    <name type="scientific">Meloidogyne enterolobii</name>
    <name type="common">Root-knot nematode worm</name>
    <name type="synonym">Meloidogyne mayaguensis</name>
    <dbReference type="NCBI Taxonomy" id="390850"/>
    <lineage>
        <taxon>Eukaryota</taxon>
        <taxon>Metazoa</taxon>
        <taxon>Ecdysozoa</taxon>
        <taxon>Nematoda</taxon>
        <taxon>Chromadorea</taxon>
        <taxon>Rhabditida</taxon>
        <taxon>Tylenchina</taxon>
        <taxon>Tylenchomorpha</taxon>
        <taxon>Tylenchoidea</taxon>
        <taxon>Meloidogynidae</taxon>
        <taxon>Meloidogyninae</taxon>
        <taxon>Meloidogyne</taxon>
    </lineage>
</organism>
<reference evidence="1 2" key="1">
    <citation type="submission" date="2020-08" db="EMBL/GenBank/DDBJ databases">
        <authorList>
            <person name="Koutsovoulos G."/>
            <person name="Danchin GJ E."/>
        </authorList>
    </citation>
    <scope>NUCLEOTIDE SEQUENCE [LARGE SCALE GENOMIC DNA]</scope>
</reference>
<sequence>MLVYTKPEGLVVQSEKFQVIPVPINEETLLNFGTADAYKDHERYFTIGIYKGKIIKNKIKIKTFHF</sequence>
<comment type="caution">
    <text evidence="1">The sequence shown here is derived from an EMBL/GenBank/DDBJ whole genome shotgun (WGS) entry which is preliminary data.</text>
</comment>
<dbReference type="EMBL" id="CAJEWN010000185">
    <property type="protein sequence ID" value="CAD2171492.1"/>
    <property type="molecule type" value="Genomic_DNA"/>
</dbReference>
<protein>
    <submittedName>
        <fullName evidence="1">Uncharacterized protein</fullName>
    </submittedName>
</protein>
<gene>
    <name evidence="1" type="ORF">MENT_LOCUS22985</name>
</gene>
<proteinExistence type="predicted"/>
<dbReference type="Proteomes" id="UP000580250">
    <property type="component" value="Unassembled WGS sequence"/>
</dbReference>
<evidence type="ECO:0000313" key="1">
    <source>
        <dbReference type="EMBL" id="CAD2171492.1"/>
    </source>
</evidence>